<proteinExistence type="predicted"/>
<dbReference type="PANTHER" id="PTHR23048">
    <property type="entry name" value="MYOSIN LIGHT CHAIN 1, 3"/>
    <property type="match status" value="1"/>
</dbReference>
<reference evidence="5" key="2">
    <citation type="submission" date="2010-04" db="EMBL/GenBank/DDBJ databases">
        <authorList>
            <person name="Buell R."/>
            <person name="Hamilton J."/>
            <person name="Hostetler J."/>
        </authorList>
    </citation>
    <scope>NUCLEOTIDE SEQUENCE [LARGE SCALE GENOMIC DNA]</scope>
    <source>
        <strain evidence="5">DAOM:BR144</strain>
    </source>
</reference>
<dbReference type="OMA" id="NQHTFEQ"/>
<name>K3WK59_GLOUD</name>
<dbReference type="SUPFAM" id="SSF47473">
    <property type="entry name" value="EF-hand"/>
    <property type="match status" value="1"/>
</dbReference>
<dbReference type="eggNOG" id="ENOG502RMSV">
    <property type="taxonomic scope" value="Eukaryota"/>
</dbReference>
<evidence type="ECO:0000259" key="3">
    <source>
        <dbReference type="PROSITE" id="PS50222"/>
    </source>
</evidence>
<evidence type="ECO:0000313" key="4">
    <source>
        <dbReference type="EnsemblProtists" id="PYU1_T005351"/>
    </source>
</evidence>
<keyword evidence="2" id="KW-0677">Repeat</keyword>
<dbReference type="SUPFAM" id="SSF47391">
    <property type="entry name" value="Dimerization-anchoring domain of cAMP-dependent PK regulatory subunit"/>
    <property type="match status" value="1"/>
</dbReference>
<reference evidence="4" key="3">
    <citation type="submission" date="2015-02" db="UniProtKB">
        <authorList>
            <consortium name="EnsemblProtists"/>
        </authorList>
    </citation>
    <scope>IDENTIFICATION</scope>
    <source>
        <strain evidence="4">DAOM BR144</strain>
    </source>
</reference>
<dbReference type="PROSITE" id="PS50222">
    <property type="entry name" value="EF_HAND_2"/>
    <property type="match status" value="1"/>
</dbReference>
<dbReference type="Gene3D" id="1.10.238.10">
    <property type="entry name" value="EF-hand"/>
    <property type="match status" value="2"/>
</dbReference>
<dbReference type="GO" id="GO:0005509">
    <property type="term" value="F:calcium ion binding"/>
    <property type="evidence" value="ECO:0007669"/>
    <property type="project" value="InterPro"/>
</dbReference>
<dbReference type="InterPro" id="IPR050230">
    <property type="entry name" value="CALM/Myosin/TropC-like"/>
</dbReference>
<evidence type="ECO:0000256" key="2">
    <source>
        <dbReference type="ARBA" id="ARBA00022737"/>
    </source>
</evidence>
<sequence length="459" mass="51531">MASKYAKPLQVPVEFPDLLRTFTREVLRQQGKLETKEAIYEFGTQFFSDLVAKREGGGAKATAASGVASIVPMYMKLSEDEIQDILLRAFHDADPQNAGMLAYNAFHQLLCQVDEHLQLSSVELKAFFAEVSENDEGLVSYADFLPVALQMILHLRATKPQRQARIDMFAKKDTEIFLHGMMQDEIESLLREILQRADAEGHGVLGRLEFVDALLDADLGLTRREVNILLSETLAFLDDSAEVAYLDFIPVVFPVLRDVFVQGVVELPNDQDSLTQYLVKVFASGDTEATGLLTVAELTRLFRAADIGLTRLQIITVLSEAQEDKSGFVNYEKFAAHVAGMVVVLVSFDSQQTFAAYLQKYRKTSEYYTVLDMNQHTFEQSLARALEALDEGHRGILPREDVLSAIHNTFSDISQRQMRALMALADVDEMGELECTLITHSAFQALQKLQEYDMMIMES</sequence>
<dbReference type="VEuPathDB" id="FungiDB:PYU1_G005340"/>
<dbReference type="InterPro" id="IPR002048">
    <property type="entry name" value="EF_hand_dom"/>
</dbReference>
<dbReference type="PANTHER" id="PTHR23048:SF0">
    <property type="entry name" value="CALMODULIN LIKE 3"/>
    <property type="match status" value="1"/>
</dbReference>
<dbReference type="Proteomes" id="UP000019132">
    <property type="component" value="Unassembled WGS sequence"/>
</dbReference>
<accession>K3WK59</accession>
<dbReference type="HOGENOM" id="CLU_587274_0_0_1"/>
<evidence type="ECO:0000256" key="1">
    <source>
        <dbReference type="ARBA" id="ARBA00020786"/>
    </source>
</evidence>
<evidence type="ECO:0000313" key="5">
    <source>
        <dbReference type="Proteomes" id="UP000019132"/>
    </source>
</evidence>
<keyword evidence="5" id="KW-1185">Reference proteome</keyword>
<dbReference type="GO" id="GO:0016460">
    <property type="term" value="C:myosin II complex"/>
    <property type="evidence" value="ECO:0007669"/>
    <property type="project" value="TreeGrafter"/>
</dbReference>
<dbReference type="InterPro" id="IPR011992">
    <property type="entry name" value="EF-hand-dom_pair"/>
</dbReference>
<feature type="domain" description="EF-hand" evidence="3">
    <location>
        <begin position="185"/>
        <end position="220"/>
    </location>
</feature>
<dbReference type="EMBL" id="GL376633">
    <property type="status" value="NOT_ANNOTATED_CDS"/>
    <property type="molecule type" value="Genomic_DNA"/>
</dbReference>
<dbReference type="InParanoid" id="K3WK59"/>
<protein>
    <recommendedName>
        <fullName evidence="1">Calmodulin</fullName>
    </recommendedName>
</protein>
<dbReference type="EnsemblProtists" id="PYU1_T005351">
    <property type="protein sequence ID" value="PYU1_T005351"/>
    <property type="gene ID" value="PYU1_G005340"/>
</dbReference>
<organism evidence="4 5">
    <name type="scientific">Globisporangium ultimum (strain ATCC 200006 / CBS 805.95 / DAOM BR144)</name>
    <name type="common">Pythium ultimum</name>
    <dbReference type="NCBI Taxonomy" id="431595"/>
    <lineage>
        <taxon>Eukaryota</taxon>
        <taxon>Sar</taxon>
        <taxon>Stramenopiles</taxon>
        <taxon>Oomycota</taxon>
        <taxon>Peronosporomycetes</taxon>
        <taxon>Pythiales</taxon>
        <taxon>Pythiaceae</taxon>
        <taxon>Globisporangium</taxon>
    </lineage>
</organism>
<reference evidence="5" key="1">
    <citation type="journal article" date="2010" name="Genome Biol.">
        <title>Genome sequence of the necrotrophic plant pathogen Pythium ultimum reveals original pathogenicity mechanisms and effector repertoire.</title>
        <authorList>
            <person name="Levesque C.A."/>
            <person name="Brouwer H."/>
            <person name="Cano L."/>
            <person name="Hamilton J.P."/>
            <person name="Holt C."/>
            <person name="Huitema E."/>
            <person name="Raffaele S."/>
            <person name="Robideau G.P."/>
            <person name="Thines M."/>
            <person name="Win J."/>
            <person name="Zerillo M.M."/>
            <person name="Beakes G.W."/>
            <person name="Boore J.L."/>
            <person name="Busam D."/>
            <person name="Dumas B."/>
            <person name="Ferriera S."/>
            <person name="Fuerstenberg S.I."/>
            <person name="Gachon C.M."/>
            <person name="Gaulin E."/>
            <person name="Govers F."/>
            <person name="Grenville-Briggs L."/>
            <person name="Horner N."/>
            <person name="Hostetler J."/>
            <person name="Jiang R.H."/>
            <person name="Johnson J."/>
            <person name="Krajaejun T."/>
            <person name="Lin H."/>
            <person name="Meijer H.J."/>
            <person name="Moore B."/>
            <person name="Morris P."/>
            <person name="Phuntmart V."/>
            <person name="Puiu D."/>
            <person name="Shetty J."/>
            <person name="Stajich J.E."/>
            <person name="Tripathy S."/>
            <person name="Wawra S."/>
            <person name="van West P."/>
            <person name="Whitty B.R."/>
            <person name="Coutinho P.M."/>
            <person name="Henrissat B."/>
            <person name="Martin F."/>
            <person name="Thomas P.D."/>
            <person name="Tyler B.M."/>
            <person name="De Vries R.P."/>
            <person name="Kamoun S."/>
            <person name="Yandell M."/>
            <person name="Tisserat N."/>
            <person name="Buell C.R."/>
        </authorList>
    </citation>
    <scope>NUCLEOTIDE SEQUENCE</scope>
    <source>
        <strain evidence="5">DAOM:BR144</strain>
    </source>
</reference>
<dbReference type="STRING" id="431595.K3WK59"/>
<dbReference type="AlphaFoldDB" id="K3WK59"/>
<dbReference type="Gene3D" id="1.20.890.10">
    <property type="entry name" value="cAMP-dependent protein kinase regulatory subunit, dimerization-anchoring domain"/>
    <property type="match status" value="1"/>
</dbReference>